<evidence type="ECO:0000256" key="4">
    <source>
        <dbReference type="ARBA" id="ARBA00022553"/>
    </source>
</evidence>
<dbReference type="PROSITE" id="PS51082">
    <property type="entry name" value="WH2"/>
    <property type="match status" value="1"/>
</dbReference>
<dbReference type="EnsemblMetazoa" id="XM_030994116">
    <property type="protein sequence ID" value="XP_030849976"/>
    <property type="gene ID" value="LOC584545"/>
</dbReference>
<dbReference type="Gene3D" id="1.20.5.340">
    <property type="match status" value="1"/>
</dbReference>
<proteinExistence type="inferred from homology"/>
<feature type="region of interest" description="Disordered" evidence="8">
    <location>
        <begin position="475"/>
        <end position="494"/>
    </location>
</feature>
<dbReference type="GO" id="GO:0071933">
    <property type="term" value="F:Arp2/3 complex binding"/>
    <property type="evidence" value="ECO:0000318"/>
    <property type="project" value="GO_Central"/>
</dbReference>
<dbReference type="GO" id="GO:0005856">
    <property type="term" value="C:cytoskeleton"/>
    <property type="evidence" value="ECO:0007669"/>
    <property type="project" value="UniProtKB-SubCell"/>
</dbReference>
<evidence type="ECO:0000256" key="7">
    <source>
        <dbReference type="RuleBase" id="RU367034"/>
    </source>
</evidence>
<reference evidence="10" key="2">
    <citation type="submission" date="2021-01" db="UniProtKB">
        <authorList>
            <consortium name="EnsemblMetazoa"/>
        </authorList>
    </citation>
    <scope>IDENTIFICATION</scope>
</reference>
<feature type="compositionally biased region" description="Pro residues" evidence="8">
    <location>
        <begin position="347"/>
        <end position="356"/>
    </location>
</feature>
<dbReference type="PANTHER" id="PTHR12902:SF1">
    <property type="entry name" value="WISKOTT-ALDRICH SYNDROME PROTEIN FAMILY MEMBER"/>
    <property type="match status" value="1"/>
</dbReference>
<feature type="compositionally biased region" description="Low complexity" evidence="8">
    <location>
        <begin position="431"/>
        <end position="448"/>
    </location>
</feature>
<dbReference type="Proteomes" id="UP000007110">
    <property type="component" value="Unassembled WGS sequence"/>
</dbReference>
<sequence length="525" mass="57883">MPLIKREVEPVLVSRVDIGSEIQNELECVTNYTLASIIRQLSNLGKHAEDIFGELYREAMFLSGRANTLQDRIDKLSDKVTKLDATRDQVSLQDIHMRKAFKSSLALETEVVSSPTMPSAMRETYMRCEKPPKLSLLNQFREDGKDGLKFYTDPKFFFERWCNEQRKDIENNIRKRKRRRQKKPAAEKGSMPKVPVNTRKNRYQMYAGGAEFAQHQRPQQSITNSHISSNQVNQDSEKQRISHSDSIISSTPSDDSGINGQSQRRKPSQGPPPPPPSQGGESPMNGDVVLRPVRPAPGRPPSQQQLPQPPPMNHHVPTMPPPPPPNVPQPQSYLSSGTSGYSSSSDLPPPPPPPQPIMMNNYAPAQPPPPVLSQPLPNNIPAPPPPPPVGGPAAPPPPPIGGIQKPPVANNNVPAPPPPPPDQFRLPSVQPAPASNPNNTSPVVNSPNKPQPVQASDPRSDLLAAIQEGMKLRKVEVQEEKQRHSEPAPNSVEAILRRRIAVELSSDEEDSQVSSDYDGEWSDED</sequence>
<dbReference type="InterPro" id="IPR003124">
    <property type="entry name" value="WH2_dom"/>
</dbReference>
<dbReference type="Pfam" id="PF02205">
    <property type="entry name" value="WH2"/>
    <property type="match status" value="1"/>
</dbReference>
<dbReference type="GO" id="GO:2000601">
    <property type="term" value="P:positive regulation of Arp2/3 complex-mediated actin nucleation"/>
    <property type="evidence" value="ECO:0000318"/>
    <property type="project" value="GO_Central"/>
</dbReference>
<dbReference type="InterPro" id="IPR028288">
    <property type="entry name" value="SCAR/WAVE_fam"/>
</dbReference>
<feature type="compositionally biased region" description="Low complexity" evidence="8">
    <location>
        <begin position="244"/>
        <end position="256"/>
    </location>
</feature>
<dbReference type="OrthoDB" id="1060785at2759"/>
<protein>
    <recommendedName>
        <fullName evidence="7">Wiskott-Aldrich syndrome protein family member</fullName>
        <shortName evidence="7">WASP family protein member</shortName>
    </recommendedName>
</protein>
<evidence type="ECO:0000256" key="3">
    <source>
        <dbReference type="ARBA" id="ARBA00022490"/>
    </source>
</evidence>
<keyword evidence="5 7" id="KW-0009">Actin-binding</keyword>
<feature type="region of interest" description="Disordered" evidence="8">
    <location>
        <begin position="226"/>
        <end position="462"/>
    </location>
</feature>
<comment type="subcellular location">
    <subcellularLocation>
        <location evidence="1 7">Cytoplasm</location>
        <location evidence="1 7">Cytoskeleton</location>
    </subcellularLocation>
</comment>
<dbReference type="OMA" id="PDMAYND"/>
<feature type="region of interest" description="Disordered" evidence="8">
    <location>
        <begin position="503"/>
        <end position="525"/>
    </location>
</feature>
<evidence type="ECO:0000256" key="6">
    <source>
        <dbReference type="ARBA" id="ARBA00023212"/>
    </source>
</evidence>
<comment type="subunit">
    <text evidence="7">Binds actin and the Arp2/3 complex.</text>
</comment>
<dbReference type="KEGG" id="spu:584545"/>
<keyword evidence="6 7" id="KW-0206">Cytoskeleton</keyword>
<name>A0A7M7PEN4_STRPU</name>
<dbReference type="PANTHER" id="PTHR12902">
    <property type="entry name" value="WASP-1"/>
    <property type="match status" value="1"/>
</dbReference>
<keyword evidence="11" id="KW-1185">Reference proteome</keyword>
<feature type="compositionally biased region" description="Basic and acidic residues" evidence="8">
    <location>
        <begin position="475"/>
        <end position="486"/>
    </location>
</feature>
<dbReference type="FunCoup" id="A0A7M7PEN4">
    <property type="interactions" value="1024"/>
</dbReference>
<evidence type="ECO:0000256" key="8">
    <source>
        <dbReference type="SAM" id="MobiDB-lite"/>
    </source>
</evidence>
<dbReference type="InParanoid" id="A0A7M7PEN4"/>
<feature type="compositionally biased region" description="Acidic residues" evidence="8">
    <location>
        <begin position="505"/>
        <end position="525"/>
    </location>
</feature>
<dbReference type="GO" id="GO:0031209">
    <property type="term" value="C:SCAR complex"/>
    <property type="evidence" value="ECO:0000318"/>
    <property type="project" value="GO_Central"/>
</dbReference>
<feature type="domain" description="WH2" evidence="9">
    <location>
        <begin position="458"/>
        <end position="475"/>
    </location>
</feature>
<dbReference type="FunFam" id="1.20.5.340:FF:000012">
    <property type="entry name" value="Wiskott-Aldrich syndrome protein family member 1"/>
    <property type="match status" value="1"/>
</dbReference>
<dbReference type="SMART" id="SM00246">
    <property type="entry name" value="WH2"/>
    <property type="match status" value="1"/>
</dbReference>
<evidence type="ECO:0000313" key="11">
    <source>
        <dbReference type="Proteomes" id="UP000007110"/>
    </source>
</evidence>
<comment type="similarity">
    <text evidence="2 7">Belongs to the SCAR/WAVE family.</text>
</comment>
<feature type="compositionally biased region" description="Pro residues" evidence="8">
    <location>
        <begin position="307"/>
        <end position="328"/>
    </location>
</feature>
<dbReference type="GeneID" id="584545"/>
<feature type="compositionally biased region" description="Pro residues" evidence="8">
    <location>
        <begin position="365"/>
        <end position="400"/>
    </location>
</feature>
<dbReference type="GO" id="GO:0003779">
    <property type="term" value="F:actin binding"/>
    <property type="evidence" value="ECO:0007669"/>
    <property type="project" value="UniProtKB-UniRule"/>
</dbReference>
<reference evidence="11" key="1">
    <citation type="submission" date="2015-02" db="EMBL/GenBank/DDBJ databases">
        <title>Genome sequencing for Strongylocentrotus purpuratus.</title>
        <authorList>
            <person name="Murali S."/>
            <person name="Liu Y."/>
            <person name="Vee V."/>
            <person name="English A."/>
            <person name="Wang M."/>
            <person name="Skinner E."/>
            <person name="Han Y."/>
            <person name="Muzny D.M."/>
            <person name="Worley K.C."/>
            <person name="Gibbs R.A."/>
        </authorList>
    </citation>
    <scope>NUCLEOTIDE SEQUENCE</scope>
</reference>
<evidence type="ECO:0000259" key="9">
    <source>
        <dbReference type="PROSITE" id="PS51082"/>
    </source>
</evidence>
<comment type="function">
    <text evidence="7">Downstream effector molecule involved in the transmission of signals from tyrosine kinase receptors and small GTPases to the actin cytoskeleton. Promotes formation of actin filaments. Part of the WAVE complex that regulates lamellipodia formation. The WAVE complex regulates actin filament reorganization via its interaction with the Arp2/3 complex.</text>
</comment>
<evidence type="ECO:0000256" key="5">
    <source>
        <dbReference type="ARBA" id="ARBA00023203"/>
    </source>
</evidence>
<feature type="compositionally biased region" description="Low complexity" evidence="8">
    <location>
        <begin position="329"/>
        <end position="346"/>
    </location>
</feature>
<feature type="compositionally biased region" description="Basic residues" evidence="8">
    <location>
        <begin position="174"/>
        <end position="183"/>
    </location>
</feature>
<dbReference type="GO" id="GO:0030036">
    <property type="term" value="P:actin cytoskeleton organization"/>
    <property type="evidence" value="ECO:0000318"/>
    <property type="project" value="GO_Central"/>
</dbReference>
<feature type="region of interest" description="Disordered" evidence="8">
    <location>
        <begin position="172"/>
        <end position="200"/>
    </location>
</feature>
<dbReference type="RefSeq" id="XP_030849976.1">
    <property type="nucleotide sequence ID" value="XM_030994116.1"/>
</dbReference>
<dbReference type="AlphaFoldDB" id="A0A7M7PEN4"/>
<dbReference type="GO" id="GO:0034237">
    <property type="term" value="F:protein kinase A regulatory subunit binding"/>
    <property type="evidence" value="ECO:0000318"/>
    <property type="project" value="GO_Central"/>
</dbReference>
<feature type="compositionally biased region" description="Low complexity" evidence="8">
    <location>
        <begin position="401"/>
        <end position="413"/>
    </location>
</feature>
<keyword evidence="4" id="KW-0597">Phosphoprotein</keyword>
<accession>A0A7M7PEN4</accession>
<evidence type="ECO:0000256" key="1">
    <source>
        <dbReference type="ARBA" id="ARBA00004245"/>
    </source>
</evidence>
<dbReference type="Gene3D" id="6.10.280.150">
    <property type="match status" value="2"/>
</dbReference>
<organism evidence="10 11">
    <name type="scientific">Strongylocentrotus purpuratus</name>
    <name type="common">Purple sea urchin</name>
    <dbReference type="NCBI Taxonomy" id="7668"/>
    <lineage>
        <taxon>Eukaryota</taxon>
        <taxon>Metazoa</taxon>
        <taxon>Echinodermata</taxon>
        <taxon>Eleutherozoa</taxon>
        <taxon>Echinozoa</taxon>
        <taxon>Echinoidea</taxon>
        <taxon>Euechinoidea</taxon>
        <taxon>Echinacea</taxon>
        <taxon>Camarodonta</taxon>
        <taxon>Echinidea</taxon>
        <taxon>Strongylocentrotidae</taxon>
        <taxon>Strongylocentrotus</taxon>
    </lineage>
</organism>
<evidence type="ECO:0000313" key="10">
    <source>
        <dbReference type="EnsemblMetazoa" id="XP_030849976"/>
    </source>
</evidence>
<evidence type="ECO:0000256" key="2">
    <source>
        <dbReference type="ARBA" id="ARBA00006993"/>
    </source>
</evidence>
<keyword evidence="3 7" id="KW-0963">Cytoplasm</keyword>